<dbReference type="Proteomes" id="UP001596302">
    <property type="component" value="Unassembled WGS sequence"/>
</dbReference>
<evidence type="ECO:0000313" key="3">
    <source>
        <dbReference type="Proteomes" id="UP001596302"/>
    </source>
</evidence>
<evidence type="ECO:0000259" key="1">
    <source>
        <dbReference type="Pfam" id="PF00561"/>
    </source>
</evidence>
<dbReference type="InterPro" id="IPR000073">
    <property type="entry name" value="AB_hydrolase_1"/>
</dbReference>
<keyword evidence="2" id="KW-0378">Hydrolase</keyword>
<dbReference type="PANTHER" id="PTHR43798">
    <property type="entry name" value="MONOACYLGLYCEROL LIPASE"/>
    <property type="match status" value="1"/>
</dbReference>
<proteinExistence type="predicted"/>
<evidence type="ECO:0000313" key="2">
    <source>
        <dbReference type="EMBL" id="MFC5994374.1"/>
    </source>
</evidence>
<dbReference type="EMBL" id="JBHSQW010000018">
    <property type="protein sequence ID" value="MFC5994374.1"/>
    <property type="molecule type" value="Genomic_DNA"/>
</dbReference>
<dbReference type="Pfam" id="PF00561">
    <property type="entry name" value="Abhydrolase_1"/>
    <property type="match status" value="1"/>
</dbReference>
<name>A0ABW1J1J0_9PSEU</name>
<accession>A0ABW1J1J0</accession>
<feature type="domain" description="AB hydrolase-1" evidence="1">
    <location>
        <begin position="27"/>
        <end position="135"/>
    </location>
</feature>
<keyword evidence="3" id="KW-1185">Reference proteome</keyword>
<dbReference type="PANTHER" id="PTHR43798:SF33">
    <property type="entry name" value="HYDROLASE, PUTATIVE (AFU_ORTHOLOGUE AFUA_2G14860)-RELATED"/>
    <property type="match status" value="1"/>
</dbReference>
<comment type="caution">
    <text evidence="2">The sequence shown here is derived from an EMBL/GenBank/DDBJ whole genome shotgun (WGS) entry which is preliminary data.</text>
</comment>
<reference evidence="3" key="1">
    <citation type="journal article" date="2019" name="Int. J. Syst. Evol. Microbiol.">
        <title>The Global Catalogue of Microorganisms (GCM) 10K type strain sequencing project: providing services to taxonomists for standard genome sequencing and annotation.</title>
        <authorList>
            <consortium name="The Broad Institute Genomics Platform"/>
            <consortium name="The Broad Institute Genome Sequencing Center for Infectious Disease"/>
            <person name="Wu L."/>
            <person name="Ma J."/>
        </authorList>
    </citation>
    <scope>NUCLEOTIDE SEQUENCE [LARGE SCALE GENOMIC DNA]</scope>
    <source>
        <strain evidence="3">CCM 8391</strain>
    </source>
</reference>
<dbReference type="Gene3D" id="3.40.50.1820">
    <property type="entry name" value="alpha/beta hydrolase"/>
    <property type="match status" value="1"/>
</dbReference>
<gene>
    <name evidence="2" type="ORF">ACFQE5_09145</name>
</gene>
<dbReference type="GO" id="GO:0016787">
    <property type="term" value="F:hydrolase activity"/>
    <property type="evidence" value="ECO:0007669"/>
    <property type="project" value="UniProtKB-KW"/>
</dbReference>
<dbReference type="PRINTS" id="PR00111">
    <property type="entry name" value="ABHYDROLASE"/>
</dbReference>
<dbReference type="SUPFAM" id="SSF53474">
    <property type="entry name" value="alpha/beta-Hydrolases"/>
    <property type="match status" value="1"/>
</dbReference>
<organism evidence="2 3">
    <name type="scientific">Pseudonocardia hispaniensis</name>
    <dbReference type="NCBI Taxonomy" id="904933"/>
    <lineage>
        <taxon>Bacteria</taxon>
        <taxon>Bacillati</taxon>
        <taxon>Actinomycetota</taxon>
        <taxon>Actinomycetes</taxon>
        <taxon>Pseudonocardiales</taxon>
        <taxon>Pseudonocardiaceae</taxon>
        <taxon>Pseudonocardia</taxon>
    </lineage>
</organism>
<dbReference type="InterPro" id="IPR029058">
    <property type="entry name" value="AB_hydrolase_fold"/>
</dbReference>
<sequence>MSEVRIRRRYIDCAWGQLHLAEAGSGPAVLLFHQTPRSWDEYREVLTILGRRFRAIAVDTPGMGSSDPLPQPPTIEGWAAAMAHLLEIEGLDRVDVVGHHTGGYIAFELAAQAPDRVRRLVLSSTDLLNVGARAIRTGRRGIDEVEERDDGSHLAELWQRRAKYYPQNNRLLKRFLRDALCTEDPEDGHRVVARYEMEKRLDRVRRPVLCVGHARDRFAFGGQDRLAGALADAQVRVIHEGEIPLEHTAAEFAQIVTEFLSAD</sequence>
<dbReference type="RefSeq" id="WP_379584407.1">
    <property type="nucleotide sequence ID" value="NZ_JBHSQW010000018.1"/>
</dbReference>
<protein>
    <submittedName>
        <fullName evidence="2">Alpha/beta fold hydrolase</fullName>
    </submittedName>
</protein>
<dbReference type="InterPro" id="IPR050266">
    <property type="entry name" value="AB_hydrolase_sf"/>
</dbReference>